<protein>
    <submittedName>
        <fullName evidence="1">Uncharacterized protein</fullName>
    </submittedName>
</protein>
<dbReference type="RefSeq" id="WP_033094217.1">
    <property type="nucleotide sequence ID" value="NZ_JQED01000031.1"/>
</dbReference>
<dbReference type="OrthoDB" id="6385266at2"/>
<dbReference type="PATRIC" id="fig|28229.4.peg.2515"/>
<proteinExistence type="predicted"/>
<dbReference type="Proteomes" id="UP000029843">
    <property type="component" value="Unassembled WGS sequence"/>
</dbReference>
<accession>A0A099KK34</accession>
<sequence length="134" mass="14915">MISKKVRELFVSLMEAADDTPVSYDVETEQYSGYFNNAVVDKYIDLGALELVEGGSGATTILINNRDDFLSSFAAGIREAKNGSDQSYADYNANPFAFSVGYEHFHQIAKKKRKISGYICHGFENDETGLIHQQ</sequence>
<name>A0A099KK34_COLPS</name>
<dbReference type="EMBL" id="JQED01000031">
    <property type="protein sequence ID" value="KGJ90776.1"/>
    <property type="molecule type" value="Genomic_DNA"/>
</dbReference>
<dbReference type="AlphaFoldDB" id="A0A099KK34"/>
<gene>
    <name evidence="1" type="ORF">ND2E_0019</name>
</gene>
<comment type="caution">
    <text evidence="1">The sequence shown here is derived from an EMBL/GenBank/DDBJ whole genome shotgun (WGS) entry which is preliminary data.</text>
</comment>
<organism evidence="1 2">
    <name type="scientific">Colwellia psychrerythraea</name>
    <name type="common">Vibrio psychroerythus</name>
    <dbReference type="NCBI Taxonomy" id="28229"/>
    <lineage>
        <taxon>Bacteria</taxon>
        <taxon>Pseudomonadati</taxon>
        <taxon>Pseudomonadota</taxon>
        <taxon>Gammaproteobacteria</taxon>
        <taxon>Alteromonadales</taxon>
        <taxon>Colwelliaceae</taxon>
        <taxon>Colwellia</taxon>
    </lineage>
</organism>
<reference evidence="1 2" key="1">
    <citation type="submission" date="2014-08" db="EMBL/GenBank/DDBJ databases">
        <title>Genomic and Phenotypic Diversity of Colwellia psychrerythraea strains from Disparate Marine Basins.</title>
        <authorList>
            <person name="Techtmann S.M."/>
            <person name="Stelling S.C."/>
            <person name="Utturkar S.M."/>
            <person name="Alshibli N."/>
            <person name="Harris A."/>
            <person name="Brown S.D."/>
            <person name="Hazen T.C."/>
        </authorList>
    </citation>
    <scope>NUCLEOTIDE SEQUENCE [LARGE SCALE GENOMIC DNA]</scope>
    <source>
        <strain evidence="1 2">ND2E</strain>
    </source>
</reference>
<evidence type="ECO:0000313" key="2">
    <source>
        <dbReference type="Proteomes" id="UP000029843"/>
    </source>
</evidence>
<evidence type="ECO:0000313" key="1">
    <source>
        <dbReference type="EMBL" id="KGJ90776.1"/>
    </source>
</evidence>